<keyword evidence="2" id="KW-0966">Cell projection</keyword>
<dbReference type="SUPFAM" id="SSF101498">
    <property type="entry name" value="Anti-sigma factor FlgM"/>
    <property type="match status" value="1"/>
</dbReference>
<dbReference type="InterPro" id="IPR035890">
    <property type="entry name" value="Anti-sigma-28_factor_FlgM_sf"/>
</dbReference>
<proteinExistence type="predicted"/>
<protein>
    <submittedName>
        <fullName evidence="2">Flagellar biosynthesis anti-sigma factor FlgM</fullName>
    </submittedName>
</protein>
<gene>
    <name evidence="2" type="ORF">IAA81_08330</name>
</gene>
<dbReference type="Proteomes" id="UP000823638">
    <property type="component" value="Unassembled WGS sequence"/>
</dbReference>
<comment type="caution">
    <text evidence="2">The sequence shown here is derived from an EMBL/GenBank/DDBJ whole genome shotgun (WGS) entry which is preliminary data.</text>
</comment>
<name>A0A9D9HQX2_9SPIR</name>
<evidence type="ECO:0000313" key="2">
    <source>
        <dbReference type="EMBL" id="MBO8458213.1"/>
    </source>
</evidence>
<keyword evidence="2" id="KW-0282">Flagellum</keyword>
<reference evidence="2" key="2">
    <citation type="journal article" date="2021" name="PeerJ">
        <title>Extensive microbial diversity within the chicken gut microbiome revealed by metagenomics and culture.</title>
        <authorList>
            <person name="Gilroy R."/>
            <person name="Ravi A."/>
            <person name="Getino M."/>
            <person name="Pursley I."/>
            <person name="Horton D.L."/>
            <person name="Alikhan N.F."/>
            <person name="Baker D."/>
            <person name="Gharbi K."/>
            <person name="Hall N."/>
            <person name="Watson M."/>
            <person name="Adriaenssens E.M."/>
            <person name="Foster-Nyarko E."/>
            <person name="Jarju S."/>
            <person name="Secka A."/>
            <person name="Antonio M."/>
            <person name="Oren A."/>
            <person name="Chaudhuri R.R."/>
            <person name="La Ragione R."/>
            <person name="Hildebrand F."/>
            <person name="Pallen M.J."/>
        </authorList>
    </citation>
    <scope>NUCLEOTIDE SEQUENCE</scope>
    <source>
        <strain evidence="2">10532</strain>
    </source>
</reference>
<dbReference type="InterPro" id="IPR031316">
    <property type="entry name" value="FlgM_C"/>
</dbReference>
<keyword evidence="2" id="KW-0969">Cilium</keyword>
<reference evidence="2" key="1">
    <citation type="submission" date="2020-10" db="EMBL/GenBank/DDBJ databases">
        <authorList>
            <person name="Gilroy R."/>
        </authorList>
    </citation>
    <scope>NUCLEOTIDE SEQUENCE</scope>
    <source>
        <strain evidence="2">10532</strain>
    </source>
</reference>
<evidence type="ECO:0000313" key="3">
    <source>
        <dbReference type="Proteomes" id="UP000823638"/>
    </source>
</evidence>
<dbReference type="Pfam" id="PF04316">
    <property type="entry name" value="FlgM"/>
    <property type="match status" value="1"/>
</dbReference>
<dbReference type="AlphaFoldDB" id="A0A9D9HQX2"/>
<sequence length="94" mass="10284">MTIDRLGGLNPLQNVHNSYRTQKSEAVTPSDSVSVSEEARVLLDAKVAMEQVSKAADIREDRIAEVQAKLQDPDYINDAVVNVVADRIMGVFGI</sequence>
<dbReference type="EMBL" id="JADIMM010000094">
    <property type="protein sequence ID" value="MBO8458213.1"/>
    <property type="molecule type" value="Genomic_DNA"/>
</dbReference>
<organism evidence="2 3">
    <name type="scientific">Candidatus Gallitreponema excrementavium</name>
    <dbReference type="NCBI Taxonomy" id="2840840"/>
    <lineage>
        <taxon>Bacteria</taxon>
        <taxon>Pseudomonadati</taxon>
        <taxon>Spirochaetota</taxon>
        <taxon>Spirochaetia</taxon>
        <taxon>Spirochaetales</taxon>
        <taxon>Candidatus Gallitreponema</taxon>
    </lineage>
</organism>
<evidence type="ECO:0000259" key="1">
    <source>
        <dbReference type="Pfam" id="PF04316"/>
    </source>
</evidence>
<accession>A0A9D9HQX2</accession>
<feature type="domain" description="Anti-sigma-28 factor FlgM C-terminal" evidence="1">
    <location>
        <begin position="31"/>
        <end position="89"/>
    </location>
</feature>